<evidence type="ECO:0000259" key="3">
    <source>
        <dbReference type="SMART" id="SM00939"/>
    </source>
</evidence>
<evidence type="ECO:0000256" key="1">
    <source>
        <dbReference type="ARBA" id="ARBA00022801"/>
    </source>
</evidence>
<dbReference type="PANTHER" id="PTHR43056:SF10">
    <property type="entry name" value="COCE_NOND FAMILY, PUTATIVE (AFU_ORTHOLOGUE AFUA_7G00600)-RELATED"/>
    <property type="match status" value="1"/>
</dbReference>
<dbReference type="Gene3D" id="3.40.50.1820">
    <property type="entry name" value="alpha/beta hydrolase"/>
    <property type="match status" value="1"/>
</dbReference>
<accession>A0A251Y9R5</accession>
<dbReference type="InterPro" id="IPR013736">
    <property type="entry name" value="Xaa-Pro_dipept_C"/>
</dbReference>
<sequence>MTDSVGETTEPDAGTGAGTATGTATATATADGVTHRDVWIPMPDGTPLHARVWAPATDEPVPALLEYLPYRLDDWTAPRDSERHPWYAAHGYASIRVDIRGTGSSDGLFVDEYSAQELDDGVAVIEWIAAQDWCTGAVGIFGISWGGFNGLQLAARAPEALKAVVTVCSTDDRYDNDVHYMGGAVLGIDMAAWGATMFAFNSRPPRPEVVGAGWVERWRERLEANRPMTPTWLAHQERDDYWRHGSVCEDYSSIDAAVLAVGGWADPYRDAVLRLVENLSSPVKGIVGPWSHQYPDRGLTPGPSIGFLQETLRWWDRWLKGVDTGVEADPALRAFVSDSEPPATAYPERTGRWVAAEAWPPPASVAAQPVLPLAAFRGPAAAGDAVVVRSPQRTGLDAGRFFPFGNATDLPPDQRAEDGLSVCFDLLLDEPLDVLGNVLVDLAVTSDLPDANLVVRLCDVAPDGSSTLVTRGALNLNTRVDRARIDPMVPGEEEVVRVALVSTGHAFPAGHRLRLAVSSAYWPWIWPHAREATLVVAPSRSAVTLPVWTRTEDDGVRFEEAEQSTPIAIQRIPDDSGLPERSVSHDVATGEWTLDVDPGYGGSRIYPDGLVFTESSRETYRITEGEPTSAVAESRWAIGLEKPGWRARLETTSRVTADADAFRVVNTLRAWARDGGPGTPEVLVADRVFDDLVPRTSA</sequence>
<dbReference type="Pfam" id="PF08530">
    <property type="entry name" value="PepX_C"/>
    <property type="match status" value="1"/>
</dbReference>
<dbReference type="PANTHER" id="PTHR43056">
    <property type="entry name" value="PEPTIDASE S9 PROLYL OLIGOPEPTIDASE"/>
    <property type="match status" value="1"/>
</dbReference>
<dbReference type="SMART" id="SM00939">
    <property type="entry name" value="PepX_C"/>
    <property type="match status" value="1"/>
</dbReference>
<keyword evidence="1" id="KW-0378">Hydrolase</keyword>
<name>A0A251Y9R5_9MICO</name>
<dbReference type="EMBL" id="MDJW01000008">
    <property type="protein sequence ID" value="OUE20828.1"/>
    <property type="molecule type" value="Genomic_DNA"/>
</dbReference>
<feature type="region of interest" description="Disordered" evidence="2">
    <location>
        <begin position="1"/>
        <end position="30"/>
    </location>
</feature>
<dbReference type="Gene3D" id="2.60.120.260">
    <property type="entry name" value="Galactose-binding domain-like"/>
    <property type="match status" value="1"/>
</dbReference>
<dbReference type="Proteomes" id="UP000194837">
    <property type="component" value="Unassembled WGS sequence"/>
</dbReference>
<comment type="caution">
    <text evidence="4">The sequence shown here is derived from an EMBL/GenBank/DDBJ whole genome shotgun (WGS) entry which is preliminary data.</text>
</comment>
<dbReference type="InterPro" id="IPR050585">
    <property type="entry name" value="Xaa-Pro_dipeptidyl-ppase/CocE"/>
</dbReference>
<evidence type="ECO:0000256" key="2">
    <source>
        <dbReference type="SAM" id="MobiDB-lite"/>
    </source>
</evidence>
<evidence type="ECO:0000313" key="4">
    <source>
        <dbReference type="EMBL" id="OUE20828.1"/>
    </source>
</evidence>
<feature type="domain" description="Xaa-Pro dipeptidyl-peptidase C-terminal" evidence="3">
    <location>
        <begin position="312"/>
        <end position="544"/>
    </location>
</feature>
<dbReference type="GO" id="GO:0008239">
    <property type="term" value="F:dipeptidyl-peptidase activity"/>
    <property type="evidence" value="ECO:0007669"/>
    <property type="project" value="InterPro"/>
</dbReference>
<dbReference type="InterPro" id="IPR000383">
    <property type="entry name" value="Xaa-Pro-like_dom"/>
</dbReference>
<dbReference type="InterPro" id="IPR029058">
    <property type="entry name" value="AB_hydrolase_fold"/>
</dbReference>
<dbReference type="Gene3D" id="1.10.3020.10">
    <property type="entry name" value="alpha-amino acid ester hydrolase ( Helical cap domain)"/>
    <property type="match status" value="1"/>
</dbReference>
<dbReference type="RefSeq" id="WP_086521390.1">
    <property type="nucleotide sequence ID" value="NZ_MDJW01000008.1"/>
</dbReference>
<organism evidence="4 5">
    <name type="scientific">Clavibacter michiganensis</name>
    <dbReference type="NCBI Taxonomy" id="28447"/>
    <lineage>
        <taxon>Bacteria</taxon>
        <taxon>Bacillati</taxon>
        <taxon>Actinomycetota</taxon>
        <taxon>Actinomycetes</taxon>
        <taxon>Micrococcales</taxon>
        <taxon>Microbacteriaceae</taxon>
        <taxon>Clavibacter</taxon>
    </lineage>
</organism>
<dbReference type="AlphaFoldDB" id="A0A251Y9R5"/>
<reference evidence="4 5" key="1">
    <citation type="submission" date="2016-08" db="EMBL/GenBank/DDBJ databases">
        <title>Genome sequence of Clavibacter michiganensis spp strain CFBP7494.</title>
        <authorList>
            <person name="Thapa S.P."/>
            <person name="Coaker G."/>
            <person name="Jacques M.-A."/>
        </authorList>
    </citation>
    <scope>NUCLEOTIDE SEQUENCE [LARGE SCALE GENOMIC DNA]</scope>
    <source>
        <strain evidence="4">CFBP7494</strain>
    </source>
</reference>
<gene>
    <name evidence="4" type="primary">cocE_1</name>
    <name evidence="4" type="ORF">BFL34_01646</name>
</gene>
<dbReference type="InterPro" id="IPR008979">
    <property type="entry name" value="Galactose-bd-like_sf"/>
</dbReference>
<protein>
    <submittedName>
        <fullName evidence="4">Cocaine esterase</fullName>
    </submittedName>
</protein>
<feature type="compositionally biased region" description="Low complexity" evidence="2">
    <location>
        <begin position="18"/>
        <end position="30"/>
    </location>
</feature>
<dbReference type="NCBIfam" id="TIGR00976">
    <property type="entry name" value="CocE_NonD"/>
    <property type="match status" value="1"/>
</dbReference>
<proteinExistence type="predicted"/>
<dbReference type="Pfam" id="PF02129">
    <property type="entry name" value="Peptidase_S15"/>
    <property type="match status" value="1"/>
</dbReference>
<dbReference type="InterPro" id="IPR005674">
    <property type="entry name" value="CocE/Ser_esterase"/>
</dbReference>
<evidence type="ECO:0000313" key="5">
    <source>
        <dbReference type="Proteomes" id="UP000194837"/>
    </source>
</evidence>
<dbReference type="SUPFAM" id="SSF53474">
    <property type="entry name" value="alpha/beta-Hydrolases"/>
    <property type="match status" value="1"/>
</dbReference>
<dbReference type="SUPFAM" id="SSF49785">
    <property type="entry name" value="Galactose-binding domain-like"/>
    <property type="match status" value="1"/>
</dbReference>